<dbReference type="EMBL" id="JAACJK010000111">
    <property type="protein sequence ID" value="KAF5332105.1"/>
    <property type="molecule type" value="Genomic_DNA"/>
</dbReference>
<accession>A0A8H5BYW8</accession>
<evidence type="ECO:0008006" key="4">
    <source>
        <dbReference type="Google" id="ProtNLM"/>
    </source>
</evidence>
<reference evidence="2 3" key="1">
    <citation type="journal article" date="2020" name="ISME J.">
        <title>Uncovering the hidden diversity of litter-decomposition mechanisms in mushroom-forming fungi.</title>
        <authorList>
            <person name="Floudas D."/>
            <person name="Bentzer J."/>
            <person name="Ahren D."/>
            <person name="Johansson T."/>
            <person name="Persson P."/>
            <person name="Tunlid A."/>
        </authorList>
    </citation>
    <scope>NUCLEOTIDE SEQUENCE [LARGE SCALE GENOMIC DNA]</scope>
    <source>
        <strain evidence="2 3">CBS 175.51</strain>
    </source>
</reference>
<keyword evidence="3" id="KW-1185">Reference proteome</keyword>
<proteinExistence type="predicted"/>
<keyword evidence="1" id="KW-0732">Signal</keyword>
<dbReference type="SUPFAM" id="SSF54695">
    <property type="entry name" value="POZ domain"/>
    <property type="match status" value="1"/>
</dbReference>
<feature type="chain" id="PRO_5034723718" description="BTB domain-containing protein" evidence="1">
    <location>
        <begin position="26"/>
        <end position="417"/>
    </location>
</feature>
<comment type="caution">
    <text evidence="2">The sequence shown here is derived from an EMBL/GenBank/DDBJ whole genome shotgun (WGS) entry which is preliminary data.</text>
</comment>
<feature type="signal peptide" evidence="1">
    <location>
        <begin position="1"/>
        <end position="25"/>
    </location>
</feature>
<dbReference type="InterPro" id="IPR011333">
    <property type="entry name" value="SKP1/BTB/POZ_sf"/>
</dbReference>
<dbReference type="OrthoDB" id="2593747at2759"/>
<evidence type="ECO:0000256" key="1">
    <source>
        <dbReference type="SAM" id="SignalP"/>
    </source>
</evidence>
<sequence length="417" mass="44933">MLSPLTLLLLAPFLVVRAVAHGALASYIINGAQLNVLPRDRESGQSRLPPSRYMVSFPGAYPVWDGKDEEGYGEALKTPLSNMSDAVVATVTPGPGLVRQRGKFYYDTVVFQVEDKLHRIPRIHLTKYSQVFKDMFELPPTPSSEAGEGGIKQVVIEGTTDEHPIVLPGCTNEEFESLLEVLLTPGHLAPLELDTNRWIAALKLSTMWDMPLIRALSIKSLSSLPEPLRALQKVQLGLQFKIREWVIEGCTALILPSLAPPASSADLDSVASPSSAATSEPLSLSVLASHLGWETAARIAWISRSAALSLLHSPTSQLHSTVFNSPQARRGKTALIPPQIWRCGNCTLSGNFQSGYCFGCRNHTSVVSVDLGDVVVVGSGGNGNGEEVGDADLQGIVEGLVRDTFEDELGQMSASED</sequence>
<organism evidence="2 3">
    <name type="scientific">Ephemerocybe angulata</name>
    <dbReference type="NCBI Taxonomy" id="980116"/>
    <lineage>
        <taxon>Eukaryota</taxon>
        <taxon>Fungi</taxon>
        <taxon>Dikarya</taxon>
        <taxon>Basidiomycota</taxon>
        <taxon>Agaricomycotina</taxon>
        <taxon>Agaricomycetes</taxon>
        <taxon>Agaricomycetidae</taxon>
        <taxon>Agaricales</taxon>
        <taxon>Agaricineae</taxon>
        <taxon>Psathyrellaceae</taxon>
        <taxon>Ephemerocybe</taxon>
    </lineage>
</organism>
<name>A0A8H5BYW8_9AGAR</name>
<dbReference type="Gene3D" id="3.30.710.10">
    <property type="entry name" value="Potassium Channel Kv1.1, Chain A"/>
    <property type="match status" value="1"/>
</dbReference>
<gene>
    <name evidence="2" type="ORF">D9611_008009</name>
</gene>
<evidence type="ECO:0000313" key="2">
    <source>
        <dbReference type="EMBL" id="KAF5332105.1"/>
    </source>
</evidence>
<protein>
    <recommendedName>
        <fullName evidence="4">BTB domain-containing protein</fullName>
    </recommendedName>
</protein>
<dbReference type="AlphaFoldDB" id="A0A8H5BYW8"/>
<dbReference type="Proteomes" id="UP000541558">
    <property type="component" value="Unassembled WGS sequence"/>
</dbReference>
<evidence type="ECO:0000313" key="3">
    <source>
        <dbReference type="Proteomes" id="UP000541558"/>
    </source>
</evidence>